<accession>A0A067Q8N9</accession>
<keyword evidence="3" id="KW-1185">Reference proteome</keyword>
<evidence type="ECO:0000256" key="1">
    <source>
        <dbReference type="SAM" id="MobiDB-lite"/>
    </source>
</evidence>
<organism evidence="2 3">
    <name type="scientific">Jaapia argillacea MUCL 33604</name>
    <dbReference type="NCBI Taxonomy" id="933084"/>
    <lineage>
        <taxon>Eukaryota</taxon>
        <taxon>Fungi</taxon>
        <taxon>Dikarya</taxon>
        <taxon>Basidiomycota</taxon>
        <taxon>Agaricomycotina</taxon>
        <taxon>Agaricomycetes</taxon>
        <taxon>Agaricomycetidae</taxon>
        <taxon>Jaapiales</taxon>
        <taxon>Jaapiaceae</taxon>
        <taxon>Jaapia</taxon>
    </lineage>
</organism>
<proteinExistence type="predicted"/>
<reference evidence="3" key="1">
    <citation type="journal article" date="2014" name="Proc. Natl. Acad. Sci. U.S.A.">
        <title>Extensive sampling of basidiomycete genomes demonstrates inadequacy of the white-rot/brown-rot paradigm for wood decay fungi.</title>
        <authorList>
            <person name="Riley R."/>
            <person name="Salamov A.A."/>
            <person name="Brown D.W."/>
            <person name="Nagy L.G."/>
            <person name="Floudas D."/>
            <person name="Held B.W."/>
            <person name="Levasseur A."/>
            <person name="Lombard V."/>
            <person name="Morin E."/>
            <person name="Otillar R."/>
            <person name="Lindquist E.A."/>
            <person name="Sun H."/>
            <person name="LaButti K.M."/>
            <person name="Schmutz J."/>
            <person name="Jabbour D."/>
            <person name="Luo H."/>
            <person name="Baker S.E."/>
            <person name="Pisabarro A.G."/>
            <person name="Walton J.D."/>
            <person name="Blanchette R.A."/>
            <person name="Henrissat B."/>
            <person name="Martin F."/>
            <person name="Cullen D."/>
            <person name="Hibbett D.S."/>
            <person name="Grigoriev I.V."/>
        </authorList>
    </citation>
    <scope>NUCLEOTIDE SEQUENCE [LARGE SCALE GENOMIC DNA]</scope>
    <source>
        <strain evidence="3">MUCL 33604</strain>
    </source>
</reference>
<sequence length="217" mass="24473">MSGDDFDHMPGNSYGPPPSAPGPTTSFFLSQRRHPGIRLSPPCGKENDPSDIPNLPGARNLLRRERVPQSRCTGGQQTIPPIYFSFREMQGINLHDMTTRNLVIDNARDQPLVDTNATDIMFGIYWPGYEPFCDPITVRTPQGTINRLQLARAVAASISRFFNDVADKQMPKVLRQWSVGERGIRFEDVWLMSVEYTQGGIWIAQLDVLAEALTRRR</sequence>
<dbReference type="AlphaFoldDB" id="A0A067Q8N9"/>
<evidence type="ECO:0000313" key="2">
    <source>
        <dbReference type="EMBL" id="KDQ59872.1"/>
    </source>
</evidence>
<dbReference type="OrthoDB" id="2662268at2759"/>
<dbReference type="HOGENOM" id="CLU_1272477_0_0_1"/>
<evidence type="ECO:0000313" key="3">
    <source>
        <dbReference type="Proteomes" id="UP000027265"/>
    </source>
</evidence>
<dbReference type="EMBL" id="KL197715">
    <property type="protein sequence ID" value="KDQ59872.1"/>
    <property type="molecule type" value="Genomic_DNA"/>
</dbReference>
<feature type="region of interest" description="Disordered" evidence="1">
    <location>
        <begin position="1"/>
        <end position="57"/>
    </location>
</feature>
<protein>
    <submittedName>
        <fullName evidence="2">Uncharacterized protein</fullName>
    </submittedName>
</protein>
<name>A0A067Q8N9_9AGAM</name>
<dbReference type="InParanoid" id="A0A067Q8N9"/>
<dbReference type="Proteomes" id="UP000027265">
    <property type="component" value="Unassembled WGS sequence"/>
</dbReference>
<gene>
    <name evidence="2" type="ORF">JAAARDRAFT_205814</name>
</gene>